<evidence type="ECO:0000256" key="11">
    <source>
        <dbReference type="PIRNR" id="PIRNR000168"/>
    </source>
</evidence>
<feature type="domain" description="Acyl-CoA oxidase C-terminal" evidence="14">
    <location>
        <begin position="509"/>
        <end position="683"/>
    </location>
</feature>
<sequence>MPGTGHCRACSWRGMAAVGAAAKGPYKVQSAINPDIASERTAPGFPLEKLVNLLDGGAERTRIRRAVEHVVNGDTVFSRENEYFLTPTEQYELAVKRAVHLWQKMKELGWMDDGPELQFAYRIMGGNLAFGVHNGVFIPTITELGTDAQIAKWVPLAKDYQIIGTYAQTELGHGTYLRGLETTASFDPSNQDFILNTPKPSSIKWWPGDLGRSANHAVVLAQLYTQEKCHGMHAFIVQIRSLLDHSALPGVKIGDIGPKMAFEHVDNGYLILQNVRIPKENMLNRHSEVTSDGRYIKKSFDKINYIAMVLTRVKVIASEMVIPLSKACVIALRYSVVRRQSELKPGEMEAKILDYQTQQQKLLPQLATTFAFHFMSSSLETFCNQVKVQIKSKGDASSLPELHALSAGLKALISDACSAGVEVCRRACGGHGYSKLSGLPSLYTWVVASCTYEGENTVLQLQTARFLIKCLNKIDCGEPLPQSVSYLYEPVTSHCSAKEKSDFLKPFIYIESYKHRAHRLIKDAGIKLQSLLQSGVEQHVAWNSTSVQLARAAVAHCHYIVVKNFVETLEKLKFEPEIQQVVKMLCDLYALTGILDTTGDFLYDGYLTGKQLDLMTTSQQRLLSLVRKKAISIADALDYPDKQLNSAIGNYDGYVYQRLFEWVQKAPTNAKVNPAYEKYLKPRFRLAQSKL</sequence>
<keyword evidence="10" id="KW-0576">Peroxisome</keyword>
<feature type="active site" description="Proton acceptor" evidence="12">
    <location>
        <position position="453"/>
    </location>
</feature>
<dbReference type="FunFam" id="2.40.110.10:FF:000003">
    <property type="entry name" value="Acyl-coenzyme A oxidase"/>
    <property type="match status" value="1"/>
</dbReference>
<keyword evidence="5 11" id="KW-0285">Flavoprotein</keyword>
<dbReference type="GO" id="GO:0005504">
    <property type="term" value="F:fatty acid binding"/>
    <property type="evidence" value="ECO:0007669"/>
    <property type="project" value="TreeGrafter"/>
</dbReference>
<dbReference type="InterPro" id="IPR012258">
    <property type="entry name" value="Acyl-CoA_oxidase"/>
</dbReference>
<organism evidence="17 18">
    <name type="scientific">Chiloscyllium punctatum</name>
    <name type="common">Brownbanded bambooshark</name>
    <name type="synonym">Hemiscyllium punctatum</name>
    <dbReference type="NCBI Taxonomy" id="137246"/>
    <lineage>
        <taxon>Eukaryota</taxon>
        <taxon>Metazoa</taxon>
        <taxon>Chordata</taxon>
        <taxon>Craniata</taxon>
        <taxon>Vertebrata</taxon>
        <taxon>Chondrichthyes</taxon>
        <taxon>Elasmobranchii</taxon>
        <taxon>Galeomorphii</taxon>
        <taxon>Galeoidea</taxon>
        <taxon>Orectolobiformes</taxon>
        <taxon>Hemiscylliidae</taxon>
        <taxon>Chiloscyllium</taxon>
    </lineage>
</organism>
<dbReference type="Gene3D" id="2.40.110.10">
    <property type="entry name" value="Butyryl-CoA Dehydrogenase, subunit A, domain 2"/>
    <property type="match status" value="1"/>
</dbReference>
<keyword evidence="9" id="KW-0443">Lipid metabolism</keyword>
<protein>
    <recommendedName>
        <fullName evidence="11">Acyl-coenzyme A oxidase</fullName>
    </recommendedName>
</protein>
<name>A0A401RUT0_CHIPU</name>
<dbReference type="GO" id="GO:0000038">
    <property type="term" value="P:very long-chain fatty acid metabolic process"/>
    <property type="evidence" value="ECO:0007669"/>
    <property type="project" value="TreeGrafter"/>
</dbReference>
<dbReference type="PANTHER" id="PTHR10909">
    <property type="entry name" value="ELECTRON TRANSPORT OXIDOREDUCTASE"/>
    <property type="match status" value="1"/>
</dbReference>
<evidence type="ECO:0000256" key="12">
    <source>
        <dbReference type="PIRSR" id="PIRSR000168-1"/>
    </source>
</evidence>
<dbReference type="PIRSF" id="PIRSF000168">
    <property type="entry name" value="Acyl-CoA_oxidase"/>
    <property type="match status" value="1"/>
</dbReference>
<evidence type="ECO:0000256" key="1">
    <source>
        <dbReference type="ARBA" id="ARBA00001974"/>
    </source>
</evidence>
<dbReference type="InterPro" id="IPR036250">
    <property type="entry name" value="AcylCo_DH-like_C"/>
</dbReference>
<keyword evidence="8" id="KW-0560">Oxidoreductase</keyword>
<dbReference type="InterPro" id="IPR009100">
    <property type="entry name" value="AcylCoA_DH/oxidase_NM_dom_sf"/>
</dbReference>
<reference evidence="17 18" key="1">
    <citation type="journal article" date="2018" name="Nat. Ecol. Evol.">
        <title>Shark genomes provide insights into elasmobranch evolution and the origin of vertebrates.</title>
        <authorList>
            <person name="Hara Y"/>
            <person name="Yamaguchi K"/>
            <person name="Onimaru K"/>
            <person name="Kadota M"/>
            <person name="Koyanagi M"/>
            <person name="Keeley SD"/>
            <person name="Tatsumi K"/>
            <person name="Tanaka K"/>
            <person name="Motone F"/>
            <person name="Kageyama Y"/>
            <person name="Nozu R"/>
            <person name="Adachi N"/>
            <person name="Nishimura O"/>
            <person name="Nakagawa R"/>
            <person name="Tanegashima C"/>
            <person name="Kiyatake I"/>
            <person name="Matsumoto R"/>
            <person name="Murakumo K"/>
            <person name="Nishida K"/>
            <person name="Terakita A"/>
            <person name="Kuratani S"/>
            <person name="Sato K"/>
            <person name="Hyodo S Kuraku.S."/>
        </authorList>
    </citation>
    <scope>NUCLEOTIDE SEQUENCE [LARGE SCALE GENOMIC DNA]</scope>
</reference>
<evidence type="ECO:0000313" key="18">
    <source>
        <dbReference type="Proteomes" id="UP000287033"/>
    </source>
</evidence>
<keyword evidence="7" id="KW-0276">Fatty acid metabolism</keyword>
<comment type="caution">
    <text evidence="17">The sequence shown here is derived from an EMBL/GenBank/DDBJ whole genome shotgun (WGS) entry which is preliminary data.</text>
</comment>
<evidence type="ECO:0000256" key="7">
    <source>
        <dbReference type="ARBA" id="ARBA00022832"/>
    </source>
</evidence>
<dbReference type="AlphaFoldDB" id="A0A401RUT0"/>
<evidence type="ECO:0000256" key="4">
    <source>
        <dbReference type="ARBA" id="ARBA00022553"/>
    </source>
</evidence>
<dbReference type="OrthoDB" id="538336at2759"/>
<dbReference type="FunFam" id="1.20.140.10:FF:000005">
    <property type="entry name" value="Acyl-coenzyme A oxidase"/>
    <property type="match status" value="1"/>
</dbReference>
<evidence type="ECO:0000256" key="8">
    <source>
        <dbReference type="ARBA" id="ARBA00023002"/>
    </source>
</evidence>
<keyword evidence="18" id="KW-1185">Reference proteome</keyword>
<dbReference type="InterPro" id="IPR037069">
    <property type="entry name" value="AcylCoA_DH/ox_N_sf"/>
</dbReference>
<feature type="binding site" evidence="13">
    <location>
        <position position="208"/>
    </location>
    <ligand>
        <name>FAD</name>
        <dbReference type="ChEBI" id="CHEBI:57692"/>
    </ligand>
</feature>
<keyword evidence="4" id="KW-0597">Phosphoprotein</keyword>
<comment type="subcellular location">
    <subcellularLocation>
        <location evidence="2">Peroxisome</location>
    </subcellularLocation>
</comment>
<evidence type="ECO:0000256" key="10">
    <source>
        <dbReference type="ARBA" id="ARBA00023140"/>
    </source>
</evidence>
<feature type="binding site" evidence="13">
    <location>
        <position position="169"/>
    </location>
    <ligand>
        <name>FAD</name>
        <dbReference type="ChEBI" id="CHEBI:57692"/>
    </ligand>
</feature>
<dbReference type="STRING" id="137246.A0A401RUT0"/>
<feature type="domain" description="Acyl-CoA oxidase C-alpha1" evidence="16">
    <location>
        <begin position="305"/>
        <end position="468"/>
    </location>
</feature>
<dbReference type="Pfam" id="PF01756">
    <property type="entry name" value="ACOX"/>
    <property type="match status" value="1"/>
</dbReference>
<dbReference type="GO" id="GO:0055088">
    <property type="term" value="P:lipid homeostasis"/>
    <property type="evidence" value="ECO:0007669"/>
    <property type="project" value="TreeGrafter"/>
</dbReference>
<dbReference type="GO" id="GO:0033540">
    <property type="term" value="P:fatty acid beta-oxidation using acyl-CoA oxidase"/>
    <property type="evidence" value="ECO:0007669"/>
    <property type="project" value="TreeGrafter"/>
</dbReference>
<dbReference type="Proteomes" id="UP000287033">
    <property type="component" value="Unassembled WGS sequence"/>
</dbReference>
<dbReference type="Pfam" id="PF22924">
    <property type="entry name" value="ACOX_C_alpha1"/>
    <property type="match status" value="1"/>
</dbReference>
<evidence type="ECO:0000313" key="17">
    <source>
        <dbReference type="EMBL" id="GCC21904.1"/>
    </source>
</evidence>
<dbReference type="OMA" id="NHGVHCF"/>
<dbReference type="GO" id="GO:0071949">
    <property type="term" value="F:FAD binding"/>
    <property type="evidence" value="ECO:0007669"/>
    <property type="project" value="InterPro"/>
</dbReference>
<feature type="domain" description="Acyl-coenzyme A oxidase N-terminal" evidence="15">
    <location>
        <begin position="48"/>
        <end position="163"/>
    </location>
</feature>
<proteinExistence type="inferred from homology"/>
<dbReference type="GO" id="GO:0033791">
    <property type="term" value="F:3alpha,7alpha,12alpha-trihydroxy-5beta-cholestanoyl-CoA 24-hydroxylase activity"/>
    <property type="evidence" value="ECO:0007669"/>
    <property type="project" value="TreeGrafter"/>
</dbReference>
<dbReference type="InterPro" id="IPR046373">
    <property type="entry name" value="Acyl-CoA_Oxase/DH_mid-dom_sf"/>
</dbReference>
<evidence type="ECO:0000259" key="15">
    <source>
        <dbReference type="Pfam" id="PF14749"/>
    </source>
</evidence>
<dbReference type="Gene3D" id="1.20.140.10">
    <property type="entry name" value="Butyryl-CoA Dehydrogenase, subunit A, domain 3"/>
    <property type="match status" value="2"/>
</dbReference>
<dbReference type="GO" id="GO:0003997">
    <property type="term" value="F:acyl-CoA oxidase activity"/>
    <property type="evidence" value="ECO:0007669"/>
    <property type="project" value="InterPro"/>
</dbReference>
<dbReference type="InterPro" id="IPR029320">
    <property type="entry name" value="Acyl-CoA_ox_N"/>
</dbReference>
<dbReference type="InterPro" id="IPR055060">
    <property type="entry name" value="ACOX_C_alpha1"/>
</dbReference>
<evidence type="ECO:0000256" key="9">
    <source>
        <dbReference type="ARBA" id="ARBA00023098"/>
    </source>
</evidence>
<dbReference type="PANTHER" id="PTHR10909:SF344">
    <property type="entry name" value="PEROXISOMAL ACYL-COENZYME A OXIDASE 2"/>
    <property type="match status" value="1"/>
</dbReference>
<keyword evidence="6 11" id="KW-0274">FAD</keyword>
<evidence type="ECO:0000256" key="5">
    <source>
        <dbReference type="ARBA" id="ARBA00022630"/>
    </source>
</evidence>
<dbReference type="SUPFAM" id="SSF56645">
    <property type="entry name" value="Acyl-CoA dehydrogenase NM domain-like"/>
    <property type="match status" value="1"/>
</dbReference>
<dbReference type="FunFam" id="1.20.140.10:FF:000007">
    <property type="entry name" value="Acyl-coenzyme A oxidase"/>
    <property type="match status" value="1"/>
</dbReference>
<dbReference type="GO" id="GO:0005777">
    <property type="term" value="C:peroxisome"/>
    <property type="evidence" value="ECO:0007669"/>
    <property type="project" value="UniProtKB-SubCell"/>
</dbReference>
<evidence type="ECO:0000259" key="16">
    <source>
        <dbReference type="Pfam" id="PF22924"/>
    </source>
</evidence>
<dbReference type="EMBL" id="BEZZ01000003">
    <property type="protein sequence ID" value="GCC21904.1"/>
    <property type="molecule type" value="Genomic_DNA"/>
</dbReference>
<comment type="similarity">
    <text evidence="3 11">Belongs to the acyl-CoA oxidase family.</text>
</comment>
<dbReference type="SUPFAM" id="SSF47203">
    <property type="entry name" value="Acyl-CoA dehydrogenase C-terminal domain-like"/>
    <property type="match status" value="2"/>
</dbReference>
<evidence type="ECO:0000256" key="13">
    <source>
        <dbReference type="PIRSR" id="PIRSR000168-2"/>
    </source>
</evidence>
<evidence type="ECO:0000256" key="6">
    <source>
        <dbReference type="ARBA" id="ARBA00022827"/>
    </source>
</evidence>
<accession>A0A401RUT0</accession>
<dbReference type="Gene3D" id="1.10.540.10">
    <property type="entry name" value="Acyl-CoA dehydrogenase/oxidase, N-terminal domain"/>
    <property type="match status" value="1"/>
</dbReference>
<dbReference type="FunFam" id="1.10.540.10:FF:000006">
    <property type="entry name" value="Acyl-coenzyme A oxidase"/>
    <property type="match status" value="1"/>
</dbReference>
<evidence type="ECO:0000259" key="14">
    <source>
        <dbReference type="Pfam" id="PF01756"/>
    </source>
</evidence>
<dbReference type="Pfam" id="PF14749">
    <property type="entry name" value="Acyl-CoA_ox_N"/>
    <property type="match status" value="1"/>
</dbReference>
<dbReference type="InterPro" id="IPR002655">
    <property type="entry name" value="Acyl-CoA_oxidase_C"/>
</dbReference>
<evidence type="ECO:0000256" key="2">
    <source>
        <dbReference type="ARBA" id="ARBA00004275"/>
    </source>
</evidence>
<comment type="cofactor">
    <cofactor evidence="1">
        <name>FAD</name>
        <dbReference type="ChEBI" id="CHEBI:57692"/>
    </cofactor>
</comment>
<evidence type="ECO:0000256" key="3">
    <source>
        <dbReference type="ARBA" id="ARBA00006288"/>
    </source>
</evidence>
<gene>
    <name evidence="17" type="ORF">chiPu_0000286</name>
</gene>